<feature type="compositionally biased region" description="Low complexity" evidence="1">
    <location>
        <begin position="7"/>
        <end position="20"/>
    </location>
</feature>
<evidence type="ECO:0000256" key="1">
    <source>
        <dbReference type="SAM" id="MobiDB-lite"/>
    </source>
</evidence>
<accession>A0AB39V4Z7</accession>
<sequence>MNVNIFSASKKSNSTKNSSSVQNQPEAVRVALSVVNSLMKRNQGYDNDSSTLFFVNPETQSWVYNNPRFTDDFKTEYSNYVTGLNMDYVCSEDIDDERPDCVSYYDLSNEEQQFYDKYGFYPFQKGQDFPKEVKFVRYNEKDGYIITNGGEWKDYIMYIKVINEDGQWKVDGAGRINIPKHLQTGLGPTYR</sequence>
<dbReference type="EMBL" id="CP165647">
    <property type="protein sequence ID" value="XDU62753.1"/>
    <property type="molecule type" value="Genomic_DNA"/>
</dbReference>
<gene>
    <name evidence="2" type="ORF">AB8B28_02510</name>
</gene>
<proteinExistence type="predicted"/>
<name>A0AB39V4Z7_9FUSO</name>
<dbReference type="AlphaFoldDB" id="A0AB39V4Z7"/>
<evidence type="ECO:0000313" key="2">
    <source>
        <dbReference type="EMBL" id="XDU62753.1"/>
    </source>
</evidence>
<dbReference type="RefSeq" id="WP_369716603.1">
    <property type="nucleotide sequence ID" value="NZ_CP165647.1"/>
</dbReference>
<protein>
    <recommendedName>
        <fullName evidence="3">DUF3828 domain-containing protein</fullName>
    </recommendedName>
</protein>
<dbReference type="KEGG" id="lala:AB8B28_02510"/>
<organism evidence="2">
    <name type="scientific">Leptotrichia alba</name>
    <dbReference type="NCBI Taxonomy" id="3239304"/>
    <lineage>
        <taxon>Bacteria</taxon>
        <taxon>Fusobacteriati</taxon>
        <taxon>Fusobacteriota</taxon>
        <taxon>Fusobacteriia</taxon>
        <taxon>Fusobacteriales</taxon>
        <taxon>Leptotrichiaceae</taxon>
        <taxon>Leptotrichia</taxon>
    </lineage>
</organism>
<feature type="region of interest" description="Disordered" evidence="1">
    <location>
        <begin position="1"/>
        <end position="24"/>
    </location>
</feature>
<reference evidence="2" key="1">
    <citation type="submission" date="2024-07" db="EMBL/GenBank/DDBJ databases">
        <authorList>
            <person name="Li X.-J."/>
            <person name="Wang X."/>
        </authorList>
    </citation>
    <scope>NUCLEOTIDE SEQUENCE</scope>
    <source>
        <strain evidence="2">HSP-536</strain>
    </source>
</reference>
<evidence type="ECO:0008006" key="3">
    <source>
        <dbReference type="Google" id="ProtNLM"/>
    </source>
</evidence>